<dbReference type="GeneID" id="88174351"/>
<dbReference type="RefSeq" id="XP_062878331.1">
    <property type="nucleotide sequence ID" value="XM_063022261.1"/>
</dbReference>
<protein>
    <submittedName>
        <fullName evidence="2">Uncharacterized protein</fullName>
    </submittedName>
</protein>
<evidence type="ECO:0000256" key="1">
    <source>
        <dbReference type="SAM" id="SignalP"/>
    </source>
</evidence>
<name>A0AAX4HBK4_9ASCO</name>
<keyword evidence="1" id="KW-0732">Signal</keyword>
<evidence type="ECO:0000313" key="2">
    <source>
        <dbReference type="EMBL" id="WPK25949.1"/>
    </source>
</evidence>
<feature type="chain" id="PRO_5043489363" evidence="1">
    <location>
        <begin position="23"/>
        <end position="298"/>
    </location>
</feature>
<reference evidence="2 3" key="1">
    <citation type="submission" date="2023-10" db="EMBL/GenBank/DDBJ databases">
        <title>Draft Genome Sequence of Candida saopaulonensis from a very Premature Infant with Sepsis.</title>
        <authorList>
            <person name="Ning Y."/>
            <person name="Dai R."/>
            <person name="Xiao M."/>
            <person name="Xu Y."/>
            <person name="Yan Q."/>
            <person name="Zhang L."/>
        </authorList>
    </citation>
    <scope>NUCLEOTIDE SEQUENCE [LARGE SCALE GENOMIC DNA]</scope>
    <source>
        <strain evidence="2 3">19XY460</strain>
    </source>
</reference>
<proteinExistence type="predicted"/>
<gene>
    <name evidence="2" type="ORF">PUMCH_003287</name>
</gene>
<dbReference type="Proteomes" id="UP001338582">
    <property type="component" value="Chromosome 4"/>
</dbReference>
<dbReference type="AlphaFoldDB" id="A0AAX4HBK4"/>
<keyword evidence="3" id="KW-1185">Reference proteome</keyword>
<feature type="signal peptide" evidence="1">
    <location>
        <begin position="1"/>
        <end position="22"/>
    </location>
</feature>
<evidence type="ECO:0000313" key="3">
    <source>
        <dbReference type="Proteomes" id="UP001338582"/>
    </source>
</evidence>
<dbReference type="KEGG" id="asau:88174351"/>
<accession>A0AAX4HBK4</accession>
<organism evidence="2 3">
    <name type="scientific">Australozyma saopauloensis</name>
    <dbReference type="NCBI Taxonomy" id="291208"/>
    <lineage>
        <taxon>Eukaryota</taxon>
        <taxon>Fungi</taxon>
        <taxon>Dikarya</taxon>
        <taxon>Ascomycota</taxon>
        <taxon>Saccharomycotina</taxon>
        <taxon>Pichiomycetes</taxon>
        <taxon>Metschnikowiaceae</taxon>
        <taxon>Australozyma</taxon>
    </lineage>
</organism>
<dbReference type="EMBL" id="CP138897">
    <property type="protein sequence ID" value="WPK25949.1"/>
    <property type="molecule type" value="Genomic_DNA"/>
</dbReference>
<sequence>MKFSFATSSLALVSLAIAGTESVVFTVKKVDGTPQGYLNLHSSDRRDTSYFVTGNQPQRFNYENGVVSIQKDGQVAKMGAESKLLAIGTQVSPKTYSLVGDTLADDKFWLCSDSTVAHSSKNQKFLYTTSHEDAKKPHDKCDLVQIHKVICELSPDCQASLAQKWSNSTVTSTITNFVTYCPEPTVVTLTTCVTDVCYPQPVTVTAATTISCEQCLVPATVAPAPTAGKASASGKAPAAAQSPAASSVPAGIISSGQLSGSKPTAAANAPSTIAMTAGAAKNVIGSMGAVGLGALLLL</sequence>